<gene>
    <name evidence="5" type="ORF">PUW23_19315</name>
    <name evidence="6" type="ORF">PUW25_19165</name>
</gene>
<dbReference type="GO" id="GO:0043565">
    <property type="term" value="F:sequence-specific DNA binding"/>
    <property type="evidence" value="ECO:0007669"/>
    <property type="project" value="InterPro"/>
</dbReference>
<dbReference type="Proteomes" id="UP001220962">
    <property type="component" value="Chromosome"/>
</dbReference>
<keyword evidence="1" id="KW-0805">Transcription regulation</keyword>
<reference evidence="5 8" key="1">
    <citation type="submission" date="2023-02" db="EMBL/GenBank/DDBJ databases">
        <title>Pathogen: clinical or host-associated sample.</title>
        <authorList>
            <person name="Hergert J."/>
            <person name="Casey R."/>
            <person name="Wagner J."/>
            <person name="Young E.L."/>
            <person name="Oakeson K.F."/>
        </authorList>
    </citation>
    <scope>NUCLEOTIDE SEQUENCE</scope>
    <source>
        <strain evidence="6 8">2022CK-00829</strain>
        <strain evidence="5">2022CK-00830</strain>
    </source>
</reference>
<keyword evidence="2" id="KW-0238">DNA-binding</keyword>
<dbReference type="EMBL" id="CP118108">
    <property type="protein sequence ID" value="WDI01366.1"/>
    <property type="molecule type" value="Genomic_DNA"/>
</dbReference>
<dbReference type="InterPro" id="IPR014710">
    <property type="entry name" value="RmlC-like_jellyroll"/>
</dbReference>
<dbReference type="Gene3D" id="1.10.10.60">
    <property type="entry name" value="Homeodomain-like"/>
    <property type="match status" value="2"/>
</dbReference>
<organism evidence="5 7">
    <name type="scientific">Paenibacillus urinalis</name>
    <dbReference type="NCBI Taxonomy" id="521520"/>
    <lineage>
        <taxon>Bacteria</taxon>
        <taxon>Bacillati</taxon>
        <taxon>Bacillota</taxon>
        <taxon>Bacilli</taxon>
        <taxon>Bacillales</taxon>
        <taxon>Paenibacillaceae</taxon>
        <taxon>Paenibacillus</taxon>
    </lineage>
</organism>
<dbReference type="PANTHER" id="PTHR43280:SF2">
    <property type="entry name" value="HTH-TYPE TRANSCRIPTIONAL REGULATOR EXSA"/>
    <property type="match status" value="1"/>
</dbReference>
<dbReference type="PROSITE" id="PS00041">
    <property type="entry name" value="HTH_ARAC_FAMILY_1"/>
    <property type="match status" value="1"/>
</dbReference>
<dbReference type="PANTHER" id="PTHR43280">
    <property type="entry name" value="ARAC-FAMILY TRANSCRIPTIONAL REGULATOR"/>
    <property type="match status" value="1"/>
</dbReference>
<dbReference type="EMBL" id="CP118101">
    <property type="protein sequence ID" value="WDH81647.1"/>
    <property type="molecule type" value="Genomic_DNA"/>
</dbReference>
<evidence type="ECO:0000313" key="7">
    <source>
        <dbReference type="Proteomes" id="UP001220962"/>
    </source>
</evidence>
<evidence type="ECO:0000256" key="1">
    <source>
        <dbReference type="ARBA" id="ARBA00023015"/>
    </source>
</evidence>
<dbReference type="SUPFAM" id="SSF46689">
    <property type="entry name" value="Homeodomain-like"/>
    <property type="match status" value="2"/>
</dbReference>
<accession>A0AAX3MWJ9</accession>
<dbReference type="Gene3D" id="2.60.120.10">
    <property type="entry name" value="Jelly Rolls"/>
    <property type="match status" value="1"/>
</dbReference>
<dbReference type="InterPro" id="IPR018062">
    <property type="entry name" value="HTH_AraC-typ_CS"/>
</dbReference>
<evidence type="ECO:0000313" key="8">
    <source>
        <dbReference type="Proteomes" id="UP001221519"/>
    </source>
</evidence>
<dbReference type="InterPro" id="IPR037923">
    <property type="entry name" value="HTH-like"/>
</dbReference>
<dbReference type="GO" id="GO:0003700">
    <property type="term" value="F:DNA-binding transcription factor activity"/>
    <property type="evidence" value="ECO:0007669"/>
    <property type="project" value="InterPro"/>
</dbReference>
<evidence type="ECO:0000313" key="6">
    <source>
        <dbReference type="EMBL" id="WDI01366.1"/>
    </source>
</evidence>
<evidence type="ECO:0000313" key="5">
    <source>
        <dbReference type="EMBL" id="WDH81647.1"/>
    </source>
</evidence>
<evidence type="ECO:0000256" key="3">
    <source>
        <dbReference type="ARBA" id="ARBA00023163"/>
    </source>
</evidence>
<dbReference type="InterPro" id="IPR018060">
    <property type="entry name" value="HTH_AraC"/>
</dbReference>
<name>A0AAX3MWJ9_9BACL</name>
<dbReference type="Pfam" id="PF12833">
    <property type="entry name" value="HTH_18"/>
    <property type="match status" value="1"/>
</dbReference>
<sequence>MKDFAIYPAKRKGSYMMPKYHYHDYYEVYYLLSGHRYYYIENKRYSIDKGSLLFIGKNEIHKTVDSDHQSPDHERLVLYFSSRFLRRFSNDQLEILLSPFDRDNRKVQFSIRDQSYIERLMFQMHHEFNQQDSFGQELYLESLLVQFLLFSTRKTQTDQPAVPEDSMNARMAEIIAYCNKHFREELGLEQLAGQFHISTFYLSRLFKRTTGFTFKEYINTLRIREAEKLLRESNHKIIYISEQVGFASVSHFNRKFKQVTRMAPKEFKKLFEGDRPFREF</sequence>
<dbReference type="AlphaFoldDB" id="A0AAX3MWJ9"/>
<dbReference type="Pfam" id="PF02311">
    <property type="entry name" value="AraC_binding"/>
    <property type="match status" value="1"/>
</dbReference>
<evidence type="ECO:0000256" key="2">
    <source>
        <dbReference type="ARBA" id="ARBA00023125"/>
    </source>
</evidence>
<dbReference type="InterPro" id="IPR009057">
    <property type="entry name" value="Homeodomain-like_sf"/>
</dbReference>
<dbReference type="Proteomes" id="UP001221519">
    <property type="component" value="Chromosome"/>
</dbReference>
<dbReference type="InterPro" id="IPR003313">
    <property type="entry name" value="AraC-bd"/>
</dbReference>
<dbReference type="RefSeq" id="WP_047913199.1">
    <property type="nucleotide sequence ID" value="NZ_CP118101.1"/>
</dbReference>
<proteinExistence type="predicted"/>
<protein>
    <submittedName>
        <fullName evidence="5">AraC family transcriptional regulator</fullName>
    </submittedName>
</protein>
<keyword evidence="8" id="KW-1185">Reference proteome</keyword>
<evidence type="ECO:0000259" key="4">
    <source>
        <dbReference type="PROSITE" id="PS01124"/>
    </source>
</evidence>
<dbReference type="PROSITE" id="PS01124">
    <property type="entry name" value="HTH_ARAC_FAMILY_2"/>
    <property type="match status" value="1"/>
</dbReference>
<feature type="domain" description="HTH araC/xylS-type" evidence="4">
    <location>
        <begin position="172"/>
        <end position="270"/>
    </location>
</feature>
<keyword evidence="3" id="KW-0804">Transcription</keyword>
<dbReference type="SUPFAM" id="SSF51215">
    <property type="entry name" value="Regulatory protein AraC"/>
    <property type="match status" value="1"/>
</dbReference>
<dbReference type="SMART" id="SM00342">
    <property type="entry name" value="HTH_ARAC"/>
    <property type="match status" value="1"/>
</dbReference>